<dbReference type="PROSITE" id="PS50011">
    <property type="entry name" value="PROTEIN_KINASE_DOM"/>
    <property type="match status" value="1"/>
</dbReference>
<feature type="binding site" evidence="5">
    <location>
        <position position="43"/>
    </location>
    <ligand>
        <name>ATP</name>
        <dbReference type="ChEBI" id="CHEBI:30616"/>
    </ligand>
</feature>
<dbReference type="Pfam" id="PF00069">
    <property type="entry name" value="Pkinase"/>
    <property type="match status" value="1"/>
</dbReference>
<dbReference type="InterPro" id="IPR008271">
    <property type="entry name" value="Ser/Thr_kinase_AS"/>
</dbReference>
<protein>
    <recommendedName>
        <fullName evidence="7">Protein kinase domain-containing protein</fullName>
    </recommendedName>
</protein>
<dbReference type="Gene3D" id="3.30.200.20">
    <property type="entry name" value="Phosphorylase Kinase, domain 1"/>
    <property type="match status" value="1"/>
</dbReference>
<feature type="compositionally biased region" description="Low complexity" evidence="6">
    <location>
        <begin position="358"/>
        <end position="369"/>
    </location>
</feature>
<dbReference type="PANTHER" id="PTHR43289:SF34">
    <property type="entry name" value="SERINE_THREONINE-PROTEIN KINASE YBDM-RELATED"/>
    <property type="match status" value="1"/>
</dbReference>
<comment type="caution">
    <text evidence="8">The sequence shown here is derived from an EMBL/GenBank/DDBJ whole genome shotgun (WGS) entry which is preliminary data.</text>
</comment>
<keyword evidence="3" id="KW-0418">Kinase</keyword>
<evidence type="ECO:0000256" key="2">
    <source>
        <dbReference type="ARBA" id="ARBA00022741"/>
    </source>
</evidence>
<dbReference type="Proteomes" id="UP001501867">
    <property type="component" value="Unassembled WGS sequence"/>
</dbReference>
<reference evidence="8 9" key="1">
    <citation type="journal article" date="2019" name="Int. J. Syst. Evol. Microbiol.">
        <title>The Global Catalogue of Microorganisms (GCM) 10K type strain sequencing project: providing services to taxonomists for standard genome sequencing and annotation.</title>
        <authorList>
            <consortium name="The Broad Institute Genomics Platform"/>
            <consortium name="The Broad Institute Genome Sequencing Center for Infectious Disease"/>
            <person name="Wu L."/>
            <person name="Ma J."/>
        </authorList>
    </citation>
    <scope>NUCLEOTIDE SEQUENCE [LARGE SCALE GENOMIC DNA]</scope>
    <source>
        <strain evidence="8 9">JCM 4505</strain>
    </source>
</reference>
<dbReference type="InterPro" id="IPR011009">
    <property type="entry name" value="Kinase-like_dom_sf"/>
</dbReference>
<feature type="domain" description="Protein kinase" evidence="7">
    <location>
        <begin position="15"/>
        <end position="275"/>
    </location>
</feature>
<dbReference type="PROSITE" id="PS00107">
    <property type="entry name" value="PROTEIN_KINASE_ATP"/>
    <property type="match status" value="1"/>
</dbReference>
<proteinExistence type="predicted"/>
<dbReference type="Gene3D" id="1.10.510.10">
    <property type="entry name" value="Transferase(Phosphotransferase) domain 1"/>
    <property type="match status" value="1"/>
</dbReference>
<evidence type="ECO:0000256" key="3">
    <source>
        <dbReference type="ARBA" id="ARBA00022777"/>
    </source>
</evidence>
<evidence type="ECO:0000256" key="1">
    <source>
        <dbReference type="ARBA" id="ARBA00022679"/>
    </source>
</evidence>
<feature type="compositionally biased region" description="Low complexity" evidence="6">
    <location>
        <begin position="376"/>
        <end position="391"/>
    </location>
</feature>
<evidence type="ECO:0000256" key="6">
    <source>
        <dbReference type="SAM" id="MobiDB-lite"/>
    </source>
</evidence>
<dbReference type="EMBL" id="BAAABV010000023">
    <property type="protein sequence ID" value="GAA0301422.1"/>
    <property type="molecule type" value="Genomic_DNA"/>
</dbReference>
<evidence type="ECO:0000313" key="9">
    <source>
        <dbReference type="Proteomes" id="UP001501867"/>
    </source>
</evidence>
<evidence type="ECO:0000313" key="8">
    <source>
        <dbReference type="EMBL" id="GAA0301422.1"/>
    </source>
</evidence>
<evidence type="ECO:0000256" key="4">
    <source>
        <dbReference type="ARBA" id="ARBA00022840"/>
    </source>
</evidence>
<dbReference type="InterPro" id="IPR017441">
    <property type="entry name" value="Protein_kinase_ATP_BS"/>
</dbReference>
<keyword evidence="4 5" id="KW-0067">ATP-binding</keyword>
<dbReference type="PANTHER" id="PTHR43289">
    <property type="entry name" value="MITOGEN-ACTIVATED PROTEIN KINASE KINASE KINASE 20-RELATED"/>
    <property type="match status" value="1"/>
</dbReference>
<keyword evidence="1" id="KW-0808">Transferase</keyword>
<keyword evidence="2 5" id="KW-0547">Nucleotide-binding</keyword>
<dbReference type="PROSITE" id="PS00108">
    <property type="entry name" value="PROTEIN_KINASE_ST"/>
    <property type="match status" value="1"/>
</dbReference>
<dbReference type="SMART" id="SM00220">
    <property type="entry name" value="S_TKc"/>
    <property type="match status" value="1"/>
</dbReference>
<gene>
    <name evidence="8" type="ORF">GCM10010302_44890</name>
</gene>
<dbReference type="CDD" id="cd14014">
    <property type="entry name" value="STKc_PknB_like"/>
    <property type="match status" value="1"/>
</dbReference>
<dbReference type="SUPFAM" id="SSF56112">
    <property type="entry name" value="Protein kinase-like (PK-like)"/>
    <property type="match status" value="1"/>
</dbReference>
<feature type="region of interest" description="Disordered" evidence="6">
    <location>
        <begin position="349"/>
        <end position="391"/>
    </location>
</feature>
<sequence length="563" mass="58561">MEPLGEFDPAYIGAHALLARLGAGGMGQVYLGRSPGGRLVAVKVVREEITGHPEALARFRREARTVRAVRSAYTANLIDASLESAPYWLATEYVAGPTLGNAVGARGALPPQTCRRLGAALAEGLASVHAYGVTHRDLKPQNVILGAQGPQLIDFGIAHNIGATALTQDGQAPGTPGYTAPEVLLGGETGAAADVFALGATLAYAATGRPPFGTGVAATVGYRAVHEPVDVAGVEPELAALIEACVAKDPAARPDPSEVIRRCGVRDALPDDPVYAALLALGEPVPLHEMRTQGPGYPYVPTWGAVPPVPVWRSGRRAVWAAGGTAVVLALALAAWKLLPLDGNGGPGGQARGGGAAGAATPSSAPVAPSGGGTAGPAAPAASKGGARPPAEYIEDDRISHYFWKPSADPDMAAHGVGECNQPAEQKSPGEGIQYSVKVSGKSVAVDMRIKYANLNHTKPEPYYVSVAVRSPHDLDPQTGTPFKVDNKRVGFTSKPVDIYTKWDTGEFLTLTYPDDFAEHVQGRTYAGVPVTNDPGDWTLVFYHVEDDPTKYTSIACSGFRVG</sequence>
<keyword evidence="9" id="KW-1185">Reference proteome</keyword>
<dbReference type="InterPro" id="IPR000719">
    <property type="entry name" value="Prot_kinase_dom"/>
</dbReference>
<evidence type="ECO:0000259" key="7">
    <source>
        <dbReference type="PROSITE" id="PS50011"/>
    </source>
</evidence>
<dbReference type="RefSeq" id="WP_344162458.1">
    <property type="nucleotide sequence ID" value="NZ_BAAABV010000023.1"/>
</dbReference>
<name>A0ABN0VH64_9ACTN</name>
<accession>A0ABN0VH64</accession>
<evidence type="ECO:0000256" key="5">
    <source>
        <dbReference type="PROSITE-ProRule" id="PRU10141"/>
    </source>
</evidence>
<organism evidence="8 9">
    <name type="scientific">Streptomyces polychromogenes</name>
    <dbReference type="NCBI Taxonomy" id="67342"/>
    <lineage>
        <taxon>Bacteria</taxon>
        <taxon>Bacillati</taxon>
        <taxon>Actinomycetota</taxon>
        <taxon>Actinomycetes</taxon>
        <taxon>Kitasatosporales</taxon>
        <taxon>Streptomycetaceae</taxon>
        <taxon>Streptomyces</taxon>
    </lineage>
</organism>